<reference evidence="2" key="1">
    <citation type="journal article" date="2014" name="Int. J. Syst. Evol. Microbiol.">
        <title>Complete genome sequence of Corynebacterium casei LMG S-19264T (=DSM 44701T), isolated from a smear-ripened cheese.</title>
        <authorList>
            <consortium name="US DOE Joint Genome Institute (JGI-PGF)"/>
            <person name="Walter F."/>
            <person name="Albersmeier A."/>
            <person name="Kalinowski J."/>
            <person name="Ruckert C."/>
        </authorList>
    </citation>
    <scope>NUCLEOTIDE SEQUENCE</scope>
    <source>
        <strain evidence="2">JCM 18487</strain>
    </source>
</reference>
<reference evidence="2" key="2">
    <citation type="submission" date="2020-09" db="EMBL/GenBank/DDBJ databases">
        <authorList>
            <person name="Sun Q."/>
            <person name="Ohkuma M."/>
        </authorList>
    </citation>
    <scope>NUCLEOTIDE SEQUENCE</scope>
    <source>
        <strain evidence="2">JCM 18487</strain>
    </source>
</reference>
<evidence type="ECO:0000313" key="2">
    <source>
        <dbReference type="EMBL" id="GGJ03136.1"/>
    </source>
</evidence>
<proteinExistence type="predicted"/>
<protein>
    <submittedName>
        <fullName evidence="2">Uncharacterized protein</fullName>
    </submittedName>
</protein>
<dbReference type="AlphaFoldDB" id="A0A917K9D0"/>
<organism evidence="2 3">
    <name type="scientific">Alicyclobacillus cellulosilyticus</name>
    <dbReference type="NCBI Taxonomy" id="1003997"/>
    <lineage>
        <taxon>Bacteria</taxon>
        <taxon>Bacillati</taxon>
        <taxon>Bacillota</taxon>
        <taxon>Bacilli</taxon>
        <taxon>Bacillales</taxon>
        <taxon>Alicyclobacillaceae</taxon>
        <taxon>Alicyclobacillus</taxon>
    </lineage>
</organism>
<feature type="region of interest" description="Disordered" evidence="1">
    <location>
        <begin position="33"/>
        <end position="104"/>
    </location>
</feature>
<comment type="caution">
    <text evidence="2">The sequence shown here is derived from an EMBL/GenBank/DDBJ whole genome shotgun (WGS) entry which is preliminary data.</text>
</comment>
<accession>A0A917K9D0</accession>
<evidence type="ECO:0000313" key="3">
    <source>
        <dbReference type="Proteomes" id="UP000637695"/>
    </source>
</evidence>
<name>A0A917K9D0_9BACL</name>
<sequence>MAHRQQRTFDIRTWPAVRARRDTTGHVSLVRLEGIEPPHPVPETQKESGLNHAGDMPNWRGVFPRRVVPSSGKTGAPDSATAEPCLAKGEPLLYDDTDQLASHV</sequence>
<dbReference type="Proteomes" id="UP000637695">
    <property type="component" value="Unassembled WGS sequence"/>
</dbReference>
<evidence type="ECO:0000256" key="1">
    <source>
        <dbReference type="SAM" id="MobiDB-lite"/>
    </source>
</evidence>
<keyword evidence="3" id="KW-1185">Reference proteome</keyword>
<gene>
    <name evidence="2" type="ORF">GCM10010885_10520</name>
</gene>
<dbReference type="EMBL" id="BMOY01000012">
    <property type="protein sequence ID" value="GGJ03136.1"/>
    <property type="molecule type" value="Genomic_DNA"/>
</dbReference>